<accession>A0ABN6EJU6</accession>
<dbReference type="EMBL" id="AP024484">
    <property type="protein sequence ID" value="BCS86200.1"/>
    <property type="molecule type" value="Genomic_DNA"/>
</dbReference>
<sequence length="326" mass="36252">MKDITSEDIAMKVMKSTTENVELSEEEVSMLENDEEIQKSLRLLAAVQRSMLEATMPVPDVNGELEKIINEEDVNETSEHRHFMGYVISAIVGAAAMIALVFGYNYFSGIGESADKISKVETGSGETMTINLADGTEIVLNDNSSIEYPHGFTGTDRIVKLSGEALFKVSKNKHHPFIVETDKIRTRVLGTVFDVKAYPGTEASVALVEGKVEVKNMSSGKVTNIIPGQQYRMNIAGKADIKKVNTDETTAWSDGVFYYDNKRLEDIMYALGRWYNRKVVFKNSALKDIRLNFAAERKGSIQETVELLNSLGKVKVTTDSERIVIE</sequence>
<evidence type="ECO:0000313" key="4">
    <source>
        <dbReference type="EMBL" id="BCS86200.1"/>
    </source>
</evidence>
<dbReference type="RefSeq" id="WP_207153776.1">
    <property type="nucleotide sequence ID" value="NZ_AP024484.1"/>
</dbReference>
<dbReference type="PANTHER" id="PTHR30273:SF2">
    <property type="entry name" value="PROTEIN FECR"/>
    <property type="match status" value="1"/>
</dbReference>
<proteinExistence type="predicted"/>
<evidence type="ECO:0000259" key="2">
    <source>
        <dbReference type="Pfam" id="PF04773"/>
    </source>
</evidence>
<dbReference type="Gene3D" id="2.60.120.1440">
    <property type="match status" value="1"/>
</dbReference>
<dbReference type="InterPro" id="IPR032508">
    <property type="entry name" value="FecR_C"/>
</dbReference>
<feature type="domain" description="FecR protein" evidence="2">
    <location>
        <begin position="119"/>
        <end position="213"/>
    </location>
</feature>
<keyword evidence="1" id="KW-0812">Transmembrane</keyword>
<evidence type="ECO:0000259" key="3">
    <source>
        <dbReference type="Pfam" id="PF16344"/>
    </source>
</evidence>
<keyword evidence="1" id="KW-1133">Transmembrane helix</keyword>
<dbReference type="PANTHER" id="PTHR30273">
    <property type="entry name" value="PERIPLASMIC SIGNAL SENSOR AND SIGMA FACTOR ACTIVATOR FECR-RELATED"/>
    <property type="match status" value="1"/>
</dbReference>
<protein>
    <recommendedName>
        <fullName evidence="6">FecR family protein</fullName>
    </recommendedName>
</protein>
<keyword evidence="5" id="KW-1185">Reference proteome</keyword>
<evidence type="ECO:0000313" key="5">
    <source>
        <dbReference type="Proteomes" id="UP001319045"/>
    </source>
</evidence>
<feature type="domain" description="Protein FecR C-terminal" evidence="3">
    <location>
        <begin position="257"/>
        <end position="325"/>
    </location>
</feature>
<gene>
    <name evidence="4" type="ORF">prwr041_20930</name>
</gene>
<dbReference type="Proteomes" id="UP001319045">
    <property type="component" value="Chromosome"/>
</dbReference>
<feature type="transmembrane region" description="Helical" evidence="1">
    <location>
        <begin position="83"/>
        <end position="107"/>
    </location>
</feature>
<evidence type="ECO:0008006" key="6">
    <source>
        <dbReference type="Google" id="ProtNLM"/>
    </source>
</evidence>
<keyword evidence="1" id="KW-0472">Membrane</keyword>
<dbReference type="InterPro" id="IPR012373">
    <property type="entry name" value="Ferrdict_sens_TM"/>
</dbReference>
<name>A0ABN6EJU6_9BACT</name>
<reference evidence="4 5" key="1">
    <citation type="journal article" date="2022" name="Int. J. Syst. Evol. Microbiol.">
        <title>Prevotella herbatica sp. nov., a plant polysaccharide-decomposing anaerobic bacterium isolated from a methanogenic reactor.</title>
        <authorList>
            <person name="Uek A."/>
            <person name="Tonouchi A."/>
            <person name="Kaku N."/>
            <person name="Ueki K."/>
        </authorList>
    </citation>
    <scope>NUCLEOTIDE SEQUENCE [LARGE SCALE GENOMIC DNA]</scope>
    <source>
        <strain evidence="4 5">WR041</strain>
    </source>
</reference>
<dbReference type="InterPro" id="IPR006860">
    <property type="entry name" value="FecR"/>
</dbReference>
<dbReference type="Pfam" id="PF04773">
    <property type="entry name" value="FecR"/>
    <property type="match status" value="1"/>
</dbReference>
<organism evidence="4 5">
    <name type="scientific">Prevotella herbatica</name>
    <dbReference type="NCBI Taxonomy" id="2801997"/>
    <lineage>
        <taxon>Bacteria</taxon>
        <taxon>Pseudomonadati</taxon>
        <taxon>Bacteroidota</taxon>
        <taxon>Bacteroidia</taxon>
        <taxon>Bacteroidales</taxon>
        <taxon>Prevotellaceae</taxon>
        <taxon>Prevotella</taxon>
    </lineage>
</organism>
<dbReference type="Pfam" id="PF16344">
    <property type="entry name" value="FecR_C"/>
    <property type="match status" value="1"/>
</dbReference>
<dbReference type="PIRSF" id="PIRSF018266">
    <property type="entry name" value="FecR"/>
    <property type="match status" value="1"/>
</dbReference>
<evidence type="ECO:0000256" key="1">
    <source>
        <dbReference type="SAM" id="Phobius"/>
    </source>
</evidence>
<dbReference type="Gene3D" id="3.55.50.30">
    <property type="match status" value="1"/>
</dbReference>